<evidence type="ECO:0000256" key="3">
    <source>
        <dbReference type="ARBA" id="ARBA00022692"/>
    </source>
</evidence>
<feature type="compositionally biased region" description="Low complexity" evidence="6">
    <location>
        <begin position="83"/>
        <end position="92"/>
    </location>
</feature>
<dbReference type="Proteomes" id="UP000770015">
    <property type="component" value="Unassembled WGS sequence"/>
</dbReference>
<sequence length="608" mass="65796">MGRPGLRGGRPSALAVARTASTGSFHAGEPMPTIGNIEASRQAMFLRRQSSHRYHTFPTPPPKTPRDARPDPLSHDDDDNDSLSDASDNGHHQTPLPLRQLGLLALLSLTEQTALNSISPYLPQMVESFDSVPKGQAGLYVGILASSFALAQLSTNLLWGYLSDIVGRKPTMVLGTFLLMCCFVAFGFCQTYWQIIVVHVAMGMLNGNAAVVPTVLGEVTDRTNQSKAFTWLPVVYSLGGITGPALGGLLVGKLSDKFPYLAPNMVSAILLGISVIVVGIWFEETLDHMDSVHHGDLVPAWMRRVWSWVWRPKTPKRHSWSSRWPRAGSRPASPHTDDEDDDEVEDLETSELLRSNSQAVEDGKDDEEVTTWGEILNRNTILVLLTYLVFQVSNISFNGLYPIFANADPPIGRGLSPSIIGTSLSMAGVGTIVFQAFAFQSLKTKLGNLGTYRIALLGLAISMILMPFVGYKDSKPLFGYGSGKLWLYVELALVLIIKNICAVGGLSSVMLLITNCSPNHGTLGTLNGMAQTLSAAGRSVGPFVSGGLFTLSVDIHPKGELVAWGTFGGIAFLGWLGTLAIRNRGLESDDWVGEEDSESDNGEVEERV</sequence>
<keyword evidence="10" id="KW-1185">Reference proteome</keyword>
<dbReference type="AlphaFoldDB" id="A0A9P8VC00"/>
<dbReference type="Pfam" id="PF07690">
    <property type="entry name" value="MFS_1"/>
    <property type="match status" value="1"/>
</dbReference>
<keyword evidence="5 7" id="KW-0472">Membrane</keyword>
<feature type="region of interest" description="Disordered" evidence="6">
    <location>
        <begin position="315"/>
        <end position="349"/>
    </location>
</feature>
<feature type="transmembrane region" description="Helical" evidence="7">
    <location>
        <begin position="171"/>
        <end position="188"/>
    </location>
</feature>
<dbReference type="GO" id="GO:0016020">
    <property type="term" value="C:membrane"/>
    <property type="evidence" value="ECO:0007669"/>
    <property type="project" value="UniProtKB-SubCell"/>
</dbReference>
<name>A0A9P8VC00_9PEZI</name>
<dbReference type="EMBL" id="JAGSXJ010000012">
    <property type="protein sequence ID" value="KAH6686668.1"/>
    <property type="molecule type" value="Genomic_DNA"/>
</dbReference>
<evidence type="ECO:0000256" key="5">
    <source>
        <dbReference type="ARBA" id="ARBA00023136"/>
    </source>
</evidence>
<dbReference type="OrthoDB" id="10262656at2759"/>
<dbReference type="PANTHER" id="PTHR23504">
    <property type="entry name" value="MAJOR FACILITATOR SUPERFAMILY DOMAIN-CONTAINING PROTEIN 10"/>
    <property type="match status" value="1"/>
</dbReference>
<feature type="compositionally biased region" description="Basic and acidic residues" evidence="6">
    <location>
        <begin position="64"/>
        <end position="75"/>
    </location>
</feature>
<evidence type="ECO:0000313" key="10">
    <source>
        <dbReference type="Proteomes" id="UP000770015"/>
    </source>
</evidence>
<dbReference type="PRINTS" id="PR01035">
    <property type="entry name" value="TCRTETA"/>
</dbReference>
<feature type="transmembrane region" description="Helical" evidence="7">
    <location>
        <begin position="451"/>
        <end position="471"/>
    </location>
</feature>
<keyword evidence="3 7" id="KW-0812">Transmembrane</keyword>
<dbReference type="InterPro" id="IPR036259">
    <property type="entry name" value="MFS_trans_sf"/>
</dbReference>
<feature type="region of interest" description="Disordered" evidence="6">
    <location>
        <begin position="52"/>
        <end position="92"/>
    </location>
</feature>
<dbReference type="PROSITE" id="PS50850">
    <property type="entry name" value="MFS"/>
    <property type="match status" value="1"/>
</dbReference>
<dbReference type="InterPro" id="IPR001958">
    <property type="entry name" value="Tet-R_TetA/multi-R_MdtG-like"/>
</dbReference>
<reference evidence="9" key="1">
    <citation type="journal article" date="2021" name="Nat. Commun.">
        <title>Genetic determinants of endophytism in the Arabidopsis root mycobiome.</title>
        <authorList>
            <person name="Mesny F."/>
            <person name="Miyauchi S."/>
            <person name="Thiergart T."/>
            <person name="Pickel B."/>
            <person name="Atanasova L."/>
            <person name="Karlsson M."/>
            <person name="Huettel B."/>
            <person name="Barry K.W."/>
            <person name="Haridas S."/>
            <person name="Chen C."/>
            <person name="Bauer D."/>
            <person name="Andreopoulos W."/>
            <person name="Pangilinan J."/>
            <person name="LaButti K."/>
            <person name="Riley R."/>
            <person name="Lipzen A."/>
            <person name="Clum A."/>
            <person name="Drula E."/>
            <person name="Henrissat B."/>
            <person name="Kohler A."/>
            <person name="Grigoriev I.V."/>
            <person name="Martin F.M."/>
            <person name="Hacquard S."/>
        </authorList>
    </citation>
    <scope>NUCLEOTIDE SEQUENCE</scope>
    <source>
        <strain evidence="9">MPI-SDFR-AT-0117</strain>
    </source>
</reference>
<feature type="transmembrane region" description="Helical" evidence="7">
    <location>
        <begin position="381"/>
        <end position="404"/>
    </location>
</feature>
<evidence type="ECO:0000256" key="4">
    <source>
        <dbReference type="ARBA" id="ARBA00022989"/>
    </source>
</evidence>
<feature type="transmembrane region" description="Helical" evidence="7">
    <location>
        <begin position="561"/>
        <end position="581"/>
    </location>
</feature>
<evidence type="ECO:0000256" key="2">
    <source>
        <dbReference type="ARBA" id="ARBA00022448"/>
    </source>
</evidence>
<dbReference type="InterPro" id="IPR020846">
    <property type="entry name" value="MFS_dom"/>
</dbReference>
<feature type="transmembrane region" description="Helical" evidence="7">
    <location>
        <begin position="228"/>
        <end position="249"/>
    </location>
</feature>
<evidence type="ECO:0000256" key="1">
    <source>
        <dbReference type="ARBA" id="ARBA00004141"/>
    </source>
</evidence>
<feature type="domain" description="Major facilitator superfamily (MFS) profile" evidence="8">
    <location>
        <begin position="100"/>
        <end position="586"/>
    </location>
</feature>
<evidence type="ECO:0000259" key="8">
    <source>
        <dbReference type="PROSITE" id="PS50850"/>
    </source>
</evidence>
<feature type="transmembrane region" description="Helical" evidence="7">
    <location>
        <begin position="261"/>
        <end position="282"/>
    </location>
</feature>
<comment type="caution">
    <text evidence="9">The sequence shown here is derived from an EMBL/GenBank/DDBJ whole genome shotgun (WGS) entry which is preliminary data.</text>
</comment>
<gene>
    <name evidence="9" type="ORF">F5X68DRAFT_275996</name>
</gene>
<proteinExistence type="predicted"/>
<organism evidence="9 10">
    <name type="scientific">Plectosphaerella plurivora</name>
    <dbReference type="NCBI Taxonomy" id="936078"/>
    <lineage>
        <taxon>Eukaryota</taxon>
        <taxon>Fungi</taxon>
        <taxon>Dikarya</taxon>
        <taxon>Ascomycota</taxon>
        <taxon>Pezizomycotina</taxon>
        <taxon>Sordariomycetes</taxon>
        <taxon>Hypocreomycetidae</taxon>
        <taxon>Glomerellales</taxon>
        <taxon>Plectosphaerellaceae</taxon>
        <taxon>Plectosphaerella</taxon>
    </lineage>
</organism>
<dbReference type="Gene3D" id="1.20.1250.20">
    <property type="entry name" value="MFS general substrate transporter like domains"/>
    <property type="match status" value="1"/>
</dbReference>
<dbReference type="GO" id="GO:0022857">
    <property type="term" value="F:transmembrane transporter activity"/>
    <property type="evidence" value="ECO:0007669"/>
    <property type="project" value="InterPro"/>
</dbReference>
<evidence type="ECO:0000313" key="9">
    <source>
        <dbReference type="EMBL" id="KAH6686668.1"/>
    </source>
</evidence>
<keyword evidence="4 7" id="KW-1133">Transmembrane helix</keyword>
<feature type="compositionally biased region" description="Acidic residues" evidence="6">
    <location>
        <begin position="337"/>
        <end position="349"/>
    </location>
</feature>
<evidence type="ECO:0000256" key="6">
    <source>
        <dbReference type="SAM" id="MobiDB-lite"/>
    </source>
</evidence>
<comment type="subcellular location">
    <subcellularLocation>
        <location evidence="1">Membrane</location>
        <topology evidence="1">Multi-pass membrane protein</topology>
    </subcellularLocation>
</comment>
<accession>A0A9P8VC00</accession>
<dbReference type="SUPFAM" id="SSF103473">
    <property type="entry name" value="MFS general substrate transporter"/>
    <property type="match status" value="1"/>
</dbReference>
<feature type="transmembrane region" description="Helical" evidence="7">
    <location>
        <begin position="491"/>
        <end position="514"/>
    </location>
</feature>
<keyword evidence="2" id="KW-0813">Transport</keyword>
<dbReference type="InterPro" id="IPR011701">
    <property type="entry name" value="MFS"/>
</dbReference>
<dbReference type="PANTHER" id="PTHR23504:SF39">
    <property type="entry name" value="TRANSPORTER, PUTATIVE (AFU_ORTHOLOGUE AFUA_6G03860)-RELATED"/>
    <property type="match status" value="1"/>
</dbReference>
<dbReference type="CDD" id="cd17330">
    <property type="entry name" value="MFS_SLC46_TetA_like"/>
    <property type="match status" value="1"/>
</dbReference>
<feature type="transmembrane region" description="Helical" evidence="7">
    <location>
        <begin position="139"/>
        <end position="159"/>
    </location>
</feature>
<feature type="transmembrane region" description="Helical" evidence="7">
    <location>
        <begin position="535"/>
        <end position="555"/>
    </location>
</feature>
<protein>
    <submittedName>
        <fullName evidence="9">Major facilitator superfamily transporter</fullName>
    </submittedName>
</protein>
<feature type="transmembrane region" description="Helical" evidence="7">
    <location>
        <begin position="419"/>
        <end position="439"/>
    </location>
</feature>
<evidence type="ECO:0000256" key="7">
    <source>
        <dbReference type="SAM" id="Phobius"/>
    </source>
</evidence>